<dbReference type="InterPro" id="IPR038178">
    <property type="entry name" value="Kringle_sf"/>
</dbReference>
<keyword evidence="2" id="KW-1015">Disulfide bond</keyword>
<protein>
    <recommendedName>
        <fullName evidence="7">Plasminogen</fullName>
    </recommendedName>
</protein>
<dbReference type="InterPro" id="IPR009003">
    <property type="entry name" value="Peptidase_S1_PA"/>
</dbReference>
<evidence type="ECO:0000256" key="1">
    <source>
        <dbReference type="ARBA" id="ARBA00022572"/>
    </source>
</evidence>
<dbReference type="GO" id="GO:0006508">
    <property type="term" value="P:proteolysis"/>
    <property type="evidence" value="ECO:0007669"/>
    <property type="project" value="InterPro"/>
</dbReference>
<evidence type="ECO:0000259" key="5">
    <source>
        <dbReference type="PROSITE" id="PS50240"/>
    </source>
</evidence>
<dbReference type="PRINTS" id="PR00018">
    <property type="entry name" value="KRINGLE"/>
</dbReference>
<dbReference type="Gene3D" id="2.40.20.10">
    <property type="entry name" value="Plasminogen Kringle 4"/>
    <property type="match status" value="1"/>
</dbReference>
<dbReference type="GeneTree" id="ENSGT00940000155208"/>
<dbReference type="PROSITE" id="PS50070">
    <property type="entry name" value="KRINGLE_2"/>
    <property type="match status" value="1"/>
</dbReference>
<dbReference type="CDD" id="cd00108">
    <property type="entry name" value="KR"/>
    <property type="match status" value="1"/>
</dbReference>
<dbReference type="STRING" id="303518.ENSPNYP00000005718"/>
<accession>A0A3B4F717</accession>
<dbReference type="Pfam" id="PF00051">
    <property type="entry name" value="Kringle"/>
    <property type="match status" value="1"/>
</dbReference>
<evidence type="ECO:0000313" key="6">
    <source>
        <dbReference type="Ensembl" id="ENSPNYP00000005718.1"/>
    </source>
</evidence>
<feature type="domain" description="Kringle" evidence="4">
    <location>
        <begin position="1"/>
        <end position="71"/>
    </location>
</feature>
<feature type="domain" description="Peptidase S1" evidence="5">
    <location>
        <begin position="37"/>
        <end position="248"/>
    </location>
</feature>
<dbReference type="GO" id="GO:0005615">
    <property type="term" value="C:extracellular space"/>
    <property type="evidence" value="ECO:0007669"/>
    <property type="project" value="TreeGrafter"/>
</dbReference>
<dbReference type="PROSITE" id="PS50240">
    <property type="entry name" value="TRYPSIN_DOM"/>
    <property type="match status" value="1"/>
</dbReference>
<dbReference type="Gene3D" id="2.40.10.10">
    <property type="entry name" value="Trypsin-like serine proteases"/>
    <property type="match status" value="2"/>
</dbReference>
<evidence type="ECO:0000256" key="2">
    <source>
        <dbReference type="ARBA" id="ARBA00023157"/>
    </source>
</evidence>
<dbReference type="InterPro" id="IPR013806">
    <property type="entry name" value="Kringle-like"/>
</dbReference>
<dbReference type="InterPro" id="IPR050759">
    <property type="entry name" value="Serine_protease_kringle"/>
</dbReference>
<evidence type="ECO:0000259" key="4">
    <source>
        <dbReference type="PROSITE" id="PS50070"/>
    </source>
</evidence>
<sequence length="258" mass="28488">MSPTSVTVLGVTCQAWSAQTPHEHSSFTPETHANKGLEGNSCRNPDGDVNGPWCYTTDRNKKWDYCQISDCGLYIQYILFVFAIILHHCDSTVAQSQLQTLFIVTVTRTMKGSLASLHVRPSSYKVLLGVHTELANEVSKQERRLEKIVKEPNGADIALLKLERPVLINDKVQPACLPEKDYIVPSGTECYVTGWGETQGTGGDGTLKEAGFPVIENRVCNRPAYLNGRVKDHEMCAGNIEGGTDSCQVQFLKKICLQ</sequence>
<reference evidence="6" key="1">
    <citation type="submission" date="2023-09" db="UniProtKB">
        <authorList>
            <consortium name="Ensembl"/>
        </authorList>
    </citation>
    <scope>IDENTIFICATION</scope>
</reference>
<dbReference type="PANTHER" id="PTHR24261:SF7">
    <property type="entry name" value="KRINGLE DOMAIN-CONTAINING PROTEIN"/>
    <property type="match status" value="1"/>
</dbReference>
<evidence type="ECO:0000256" key="3">
    <source>
        <dbReference type="PROSITE-ProRule" id="PRU00121"/>
    </source>
</evidence>
<dbReference type="GO" id="GO:0004252">
    <property type="term" value="F:serine-type endopeptidase activity"/>
    <property type="evidence" value="ECO:0007669"/>
    <property type="project" value="InterPro"/>
</dbReference>
<dbReference type="GO" id="GO:0005102">
    <property type="term" value="F:signaling receptor binding"/>
    <property type="evidence" value="ECO:0007669"/>
    <property type="project" value="TreeGrafter"/>
</dbReference>
<organism evidence="6">
    <name type="scientific">Pundamilia nyererei</name>
    <dbReference type="NCBI Taxonomy" id="303518"/>
    <lineage>
        <taxon>Eukaryota</taxon>
        <taxon>Metazoa</taxon>
        <taxon>Chordata</taxon>
        <taxon>Craniata</taxon>
        <taxon>Vertebrata</taxon>
        <taxon>Euteleostomi</taxon>
        <taxon>Actinopterygii</taxon>
        <taxon>Neopterygii</taxon>
        <taxon>Teleostei</taxon>
        <taxon>Neoteleostei</taxon>
        <taxon>Acanthomorphata</taxon>
        <taxon>Ovalentaria</taxon>
        <taxon>Cichlomorphae</taxon>
        <taxon>Cichliformes</taxon>
        <taxon>Cichlidae</taxon>
        <taxon>African cichlids</taxon>
        <taxon>Pseudocrenilabrinae</taxon>
        <taxon>Haplochromini</taxon>
        <taxon>Pundamilia</taxon>
    </lineage>
</organism>
<dbReference type="InterPro" id="IPR043504">
    <property type="entry name" value="Peptidase_S1_PA_chymotrypsin"/>
</dbReference>
<dbReference type="SUPFAM" id="SSF57440">
    <property type="entry name" value="Kringle-like"/>
    <property type="match status" value="1"/>
</dbReference>
<dbReference type="PANTHER" id="PTHR24261">
    <property type="entry name" value="PLASMINOGEN-RELATED"/>
    <property type="match status" value="1"/>
</dbReference>
<dbReference type="Pfam" id="PF00089">
    <property type="entry name" value="Trypsin"/>
    <property type="match status" value="1"/>
</dbReference>
<keyword evidence="1 3" id="KW-0420">Kringle</keyword>
<dbReference type="InterPro" id="IPR001254">
    <property type="entry name" value="Trypsin_dom"/>
</dbReference>
<dbReference type="AlphaFoldDB" id="A0A3B4F717"/>
<dbReference type="CDD" id="cd00190">
    <property type="entry name" value="Tryp_SPc"/>
    <property type="match status" value="1"/>
</dbReference>
<dbReference type="SUPFAM" id="SSF50494">
    <property type="entry name" value="Trypsin-like serine proteases"/>
    <property type="match status" value="1"/>
</dbReference>
<comment type="caution">
    <text evidence="3">Lacks conserved residue(s) required for the propagation of feature annotation.</text>
</comment>
<dbReference type="Ensembl" id="ENSPNYT00000005865.1">
    <property type="protein sequence ID" value="ENSPNYP00000005718.1"/>
    <property type="gene ID" value="ENSPNYG00000004419.1"/>
</dbReference>
<dbReference type="SMART" id="SM00130">
    <property type="entry name" value="KR"/>
    <property type="match status" value="1"/>
</dbReference>
<proteinExistence type="predicted"/>
<dbReference type="InterPro" id="IPR000001">
    <property type="entry name" value="Kringle"/>
</dbReference>
<evidence type="ECO:0008006" key="7">
    <source>
        <dbReference type="Google" id="ProtNLM"/>
    </source>
</evidence>
<dbReference type="SMART" id="SM00020">
    <property type="entry name" value="Tryp_SPc"/>
    <property type="match status" value="1"/>
</dbReference>
<name>A0A3B4F717_9CICH</name>